<sequence length="295" mass="33214">MRKASVGRRVFVICNYVFIAAITISCLVPILNVLALSFSDSQAIIENKVGLMPVDFTLKAYEFVMKSNEFWTSVWVTVKRVLIGVPVNLVLTVLAAYPLSKSEQQFKSRKFYVAYFLVVMVFSGGLIPTYYVVSRTGLMDSVWSLILPGAVPIFNVILVMNFFRNLPRELEESAMLDGAGQWKILLQIFLPLSKPSIATVTLFSLVNHWNSWFDGLIYSNFTSHYPLQSYLQTLIVSTNQALMEGDLSQIMNRMSVNDTNLKAAQIFISIIPLLLIYPFLQKYFTTGLVLGSVKG</sequence>
<dbReference type="GO" id="GO:0055085">
    <property type="term" value="P:transmembrane transport"/>
    <property type="evidence" value="ECO:0007669"/>
    <property type="project" value="InterPro"/>
</dbReference>
<keyword evidence="6 7" id="KW-0472">Membrane</keyword>
<dbReference type="PANTHER" id="PTHR43744:SF9">
    <property type="entry name" value="POLYGALACTURONAN_RHAMNOGALACTURONAN TRANSPORT SYSTEM PERMEASE PROTEIN YTCP"/>
    <property type="match status" value="1"/>
</dbReference>
<comment type="similarity">
    <text evidence="7">Belongs to the binding-protein-dependent transport system permease family.</text>
</comment>
<dbReference type="PROSITE" id="PS51257">
    <property type="entry name" value="PROKAR_LIPOPROTEIN"/>
    <property type="match status" value="1"/>
</dbReference>
<dbReference type="RefSeq" id="WP_109747473.1">
    <property type="nucleotide sequence ID" value="NZ_JANKBI010000009.1"/>
</dbReference>
<proteinExistence type="inferred from homology"/>
<evidence type="ECO:0000256" key="4">
    <source>
        <dbReference type="ARBA" id="ARBA00022692"/>
    </source>
</evidence>
<dbReference type="Pfam" id="PF00528">
    <property type="entry name" value="BPD_transp_1"/>
    <property type="match status" value="1"/>
</dbReference>
<feature type="domain" description="ABC transmembrane type-1" evidence="8">
    <location>
        <begin position="74"/>
        <end position="280"/>
    </location>
</feature>
<dbReference type="InterPro" id="IPR000515">
    <property type="entry name" value="MetI-like"/>
</dbReference>
<keyword evidence="2 7" id="KW-0813">Transport</keyword>
<feature type="transmembrane region" description="Helical" evidence="7">
    <location>
        <begin position="263"/>
        <end position="280"/>
    </location>
</feature>
<accession>A0AB73T1S5</accession>
<gene>
    <name evidence="9" type="ORF">C7383_110158</name>
</gene>
<protein>
    <submittedName>
        <fullName evidence="9">Aldouronate transport system permease protein</fullName>
    </submittedName>
</protein>
<dbReference type="CDD" id="cd06261">
    <property type="entry name" value="TM_PBP2"/>
    <property type="match status" value="1"/>
</dbReference>
<dbReference type="Gene3D" id="1.10.3720.10">
    <property type="entry name" value="MetI-like"/>
    <property type="match status" value="1"/>
</dbReference>
<comment type="caution">
    <text evidence="9">The sequence shown here is derived from an EMBL/GenBank/DDBJ whole genome shotgun (WGS) entry which is preliminary data.</text>
</comment>
<feature type="transmembrane region" description="Helical" evidence="7">
    <location>
        <begin position="145"/>
        <end position="163"/>
    </location>
</feature>
<evidence type="ECO:0000256" key="2">
    <source>
        <dbReference type="ARBA" id="ARBA00022448"/>
    </source>
</evidence>
<dbReference type="GO" id="GO:0005886">
    <property type="term" value="C:plasma membrane"/>
    <property type="evidence" value="ECO:0007669"/>
    <property type="project" value="UniProtKB-SubCell"/>
</dbReference>
<dbReference type="PANTHER" id="PTHR43744">
    <property type="entry name" value="ABC TRANSPORTER PERMEASE PROTEIN MG189-RELATED-RELATED"/>
    <property type="match status" value="1"/>
</dbReference>
<keyword evidence="10" id="KW-1185">Reference proteome</keyword>
<organism evidence="9 10">
    <name type="scientific">Murimonas intestini</name>
    <dbReference type="NCBI Taxonomy" id="1337051"/>
    <lineage>
        <taxon>Bacteria</taxon>
        <taxon>Bacillati</taxon>
        <taxon>Bacillota</taxon>
        <taxon>Clostridia</taxon>
        <taxon>Lachnospirales</taxon>
        <taxon>Lachnospiraceae</taxon>
        <taxon>Murimonas</taxon>
    </lineage>
</organism>
<evidence type="ECO:0000256" key="5">
    <source>
        <dbReference type="ARBA" id="ARBA00022989"/>
    </source>
</evidence>
<evidence type="ECO:0000313" key="10">
    <source>
        <dbReference type="Proteomes" id="UP000245412"/>
    </source>
</evidence>
<feature type="transmembrane region" description="Helical" evidence="7">
    <location>
        <begin position="111"/>
        <end position="133"/>
    </location>
</feature>
<reference evidence="9 10" key="1">
    <citation type="submission" date="2018-05" db="EMBL/GenBank/DDBJ databases">
        <authorList>
            <person name="Goeker M."/>
            <person name="Huntemann M."/>
            <person name="Clum A."/>
            <person name="Pillay M."/>
            <person name="Palaniappan K."/>
            <person name="Varghese N."/>
            <person name="Mikhailova N."/>
            <person name="Stamatis D."/>
            <person name="Reddy T."/>
            <person name="Daum C."/>
            <person name="Shapiro N."/>
            <person name="Ivanova N."/>
            <person name="Kyrpides N."/>
            <person name="Woyke T."/>
        </authorList>
    </citation>
    <scope>NUCLEOTIDE SEQUENCE [LARGE SCALE GENOMIC DNA]</scope>
    <source>
        <strain evidence="9 10">DSM 26524</strain>
    </source>
</reference>
<evidence type="ECO:0000313" key="9">
    <source>
        <dbReference type="EMBL" id="PWJ74118.1"/>
    </source>
</evidence>
<dbReference type="AlphaFoldDB" id="A0AB73T1S5"/>
<dbReference type="EMBL" id="QGGY01000010">
    <property type="protein sequence ID" value="PWJ74118.1"/>
    <property type="molecule type" value="Genomic_DNA"/>
</dbReference>
<dbReference type="InterPro" id="IPR035906">
    <property type="entry name" value="MetI-like_sf"/>
</dbReference>
<comment type="subcellular location">
    <subcellularLocation>
        <location evidence="1 7">Cell membrane</location>
        <topology evidence="1 7">Multi-pass membrane protein</topology>
    </subcellularLocation>
</comment>
<dbReference type="PROSITE" id="PS50928">
    <property type="entry name" value="ABC_TM1"/>
    <property type="match status" value="1"/>
</dbReference>
<keyword evidence="4 7" id="KW-0812">Transmembrane</keyword>
<keyword evidence="3" id="KW-1003">Cell membrane</keyword>
<evidence type="ECO:0000256" key="1">
    <source>
        <dbReference type="ARBA" id="ARBA00004651"/>
    </source>
</evidence>
<keyword evidence="5 7" id="KW-1133">Transmembrane helix</keyword>
<feature type="transmembrane region" description="Helical" evidence="7">
    <location>
        <begin position="184"/>
        <end position="206"/>
    </location>
</feature>
<evidence type="ECO:0000256" key="6">
    <source>
        <dbReference type="ARBA" id="ARBA00023136"/>
    </source>
</evidence>
<dbReference type="SUPFAM" id="SSF161098">
    <property type="entry name" value="MetI-like"/>
    <property type="match status" value="1"/>
</dbReference>
<dbReference type="Proteomes" id="UP000245412">
    <property type="component" value="Unassembled WGS sequence"/>
</dbReference>
<evidence type="ECO:0000256" key="7">
    <source>
        <dbReference type="RuleBase" id="RU363032"/>
    </source>
</evidence>
<evidence type="ECO:0000259" key="8">
    <source>
        <dbReference type="PROSITE" id="PS50928"/>
    </source>
</evidence>
<evidence type="ECO:0000256" key="3">
    <source>
        <dbReference type="ARBA" id="ARBA00022475"/>
    </source>
</evidence>
<feature type="transmembrane region" description="Helical" evidence="7">
    <location>
        <begin position="81"/>
        <end position="99"/>
    </location>
</feature>
<feature type="transmembrane region" description="Helical" evidence="7">
    <location>
        <begin position="12"/>
        <end position="31"/>
    </location>
</feature>
<name>A0AB73T1S5_9FIRM</name>